<keyword evidence="3" id="KW-1185">Reference proteome</keyword>
<accession>A0A5M3WDZ7</accession>
<evidence type="ECO:0000256" key="1">
    <source>
        <dbReference type="SAM" id="Phobius"/>
    </source>
</evidence>
<feature type="transmembrane region" description="Helical" evidence="1">
    <location>
        <begin position="271"/>
        <end position="288"/>
    </location>
</feature>
<feature type="transmembrane region" description="Helical" evidence="1">
    <location>
        <begin position="92"/>
        <end position="110"/>
    </location>
</feature>
<keyword evidence="1" id="KW-0812">Transmembrane</keyword>
<feature type="transmembrane region" description="Helical" evidence="1">
    <location>
        <begin position="295"/>
        <end position="315"/>
    </location>
</feature>
<feature type="transmembrane region" description="Helical" evidence="1">
    <location>
        <begin position="21"/>
        <end position="45"/>
    </location>
</feature>
<gene>
    <name evidence="2" type="ORF">Amac_009000</name>
</gene>
<feature type="transmembrane region" description="Helical" evidence="1">
    <location>
        <begin position="116"/>
        <end position="135"/>
    </location>
</feature>
<reference evidence="2 3" key="1">
    <citation type="submission" date="2019-10" db="EMBL/GenBank/DDBJ databases">
        <title>Whole genome shotgun sequence of Acrocarpospora macrocephala NBRC 16266.</title>
        <authorList>
            <person name="Ichikawa N."/>
            <person name="Kimura A."/>
            <person name="Kitahashi Y."/>
            <person name="Komaki H."/>
            <person name="Oguchi A."/>
        </authorList>
    </citation>
    <scope>NUCLEOTIDE SEQUENCE [LARGE SCALE GENOMIC DNA]</scope>
    <source>
        <strain evidence="2 3">NBRC 16266</strain>
    </source>
</reference>
<dbReference type="EMBL" id="BLAE01000006">
    <property type="protein sequence ID" value="GES07305.1"/>
    <property type="molecule type" value="Genomic_DNA"/>
</dbReference>
<organism evidence="2 3">
    <name type="scientific">Acrocarpospora macrocephala</name>
    <dbReference type="NCBI Taxonomy" id="150177"/>
    <lineage>
        <taxon>Bacteria</taxon>
        <taxon>Bacillati</taxon>
        <taxon>Actinomycetota</taxon>
        <taxon>Actinomycetes</taxon>
        <taxon>Streptosporangiales</taxon>
        <taxon>Streptosporangiaceae</taxon>
        <taxon>Acrocarpospora</taxon>
    </lineage>
</organism>
<evidence type="ECO:0000313" key="2">
    <source>
        <dbReference type="EMBL" id="GES07305.1"/>
    </source>
</evidence>
<protein>
    <recommendedName>
        <fullName evidence="4">Glycosyltransferase RgtA/B/C/D-like domain-containing protein</fullName>
    </recommendedName>
</protein>
<feature type="transmembrane region" description="Helical" evidence="1">
    <location>
        <begin position="347"/>
        <end position="367"/>
    </location>
</feature>
<dbReference type="RefSeq" id="WP_155353024.1">
    <property type="nucleotide sequence ID" value="NZ_BAAAHL010000012.1"/>
</dbReference>
<dbReference type="OrthoDB" id="3458595at2"/>
<sequence length="482" mass="51176">MTDLAVATLDPPRPARESRRWHVVLGLVALGYTGFQLLVTLRIGLGWDESVYVSQVARGVPPADFSAPRARGVPLIVAPVAYFTASVTAIRVYLSVLSGAGLFLAYLPWLRLRNTFAVPLAAGLFATLWTTLFYANEAMPNLYVAYGGVAATGLYFLAGRAALAGLGGAFALISLVRPTDALWLAAPLAVAALLRRAWSRAAVLATGLAIGWGAWIVEAYVAYGGPLARLSAAGSINQTGLTFSLLPHLEALDGPLLCRFGTICGSPQPAHVIWFAALPVLAAAGVWATRRTDLLMALLCGLCLAAGYLFTVGYAAPRFLLPAYALLALPAAAALARLATWRVARPLGAVAIAAALVAFVVVQAGTFRLRAEATASSRAKDEAVTSWLTARGLRMPCLVYGHHAVEIGYLIRCASRGVMTNYGGDKVPLVIEKALRAGARVVVLVNRKSMPARYLIGWNKSRIRLPDGHTWYAYQPATGTIK</sequence>
<proteinExistence type="predicted"/>
<name>A0A5M3WDZ7_9ACTN</name>
<keyword evidence="1" id="KW-1133">Transmembrane helix</keyword>
<dbReference type="Proteomes" id="UP000331127">
    <property type="component" value="Unassembled WGS sequence"/>
</dbReference>
<feature type="transmembrane region" description="Helical" evidence="1">
    <location>
        <begin position="201"/>
        <end position="223"/>
    </location>
</feature>
<evidence type="ECO:0008006" key="4">
    <source>
        <dbReference type="Google" id="ProtNLM"/>
    </source>
</evidence>
<keyword evidence="1" id="KW-0472">Membrane</keyword>
<dbReference type="AlphaFoldDB" id="A0A5M3WDZ7"/>
<comment type="caution">
    <text evidence="2">The sequence shown here is derived from an EMBL/GenBank/DDBJ whole genome shotgun (WGS) entry which is preliminary data.</text>
</comment>
<feature type="transmembrane region" description="Helical" evidence="1">
    <location>
        <begin position="321"/>
        <end position="340"/>
    </location>
</feature>
<evidence type="ECO:0000313" key="3">
    <source>
        <dbReference type="Proteomes" id="UP000331127"/>
    </source>
</evidence>